<evidence type="ECO:0000313" key="1">
    <source>
        <dbReference type="EMBL" id="SDZ80066.1"/>
    </source>
</evidence>
<gene>
    <name evidence="1" type="ORF">SAMN05421540_101350</name>
</gene>
<dbReference type="Proteomes" id="UP000198820">
    <property type="component" value="Unassembled WGS sequence"/>
</dbReference>
<sequence>MKKVCGILFCLAFLSCQNDKNSKNDTQEKIDFYENKVQVDTIFIQQLSKPASEVAMDWNAYVALQSEINRMKNFSISEVLNNTDNIIRISDSLQKSIPDPLQKRTVNSRLKLIETQAKRLKQLLHFRSQDSSKINESIYKLVQGYSSLNIQINEIYIETPNFEFQNEN</sequence>
<dbReference type="EMBL" id="FNQF01000001">
    <property type="protein sequence ID" value="SDZ80066.1"/>
    <property type="molecule type" value="Genomic_DNA"/>
</dbReference>
<keyword evidence="2" id="KW-1185">Reference proteome</keyword>
<evidence type="ECO:0000313" key="2">
    <source>
        <dbReference type="Proteomes" id="UP000198820"/>
    </source>
</evidence>
<accession>A0A1H3VZ31</accession>
<reference evidence="1 2" key="1">
    <citation type="submission" date="2016-10" db="EMBL/GenBank/DDBJ databases">
        <authorList>
            <person name="de Groot N.N."/>
        </authorList>
    </citation>
    <scope>NUCLEOTIDE SEQUENCE [LARGE SCALE GENOMIC DNA]</scope>
    <source>
        <strain evidence="1 2">DSM 23581</strain>
    </source>
</reference>
<protein>
    <submittedName>
        <fullName evidence="1">Uncharacterized protein</fullName>
    </submittedName>
</protein>
<name>A0A1H3VZ31_9FLAO</name>
<dbReference type="PROSITE" id="PS51257">
    <property type="entry name" value="PROKAR_LIPOPROTEIN"/>
    <property type="match status" value="1"/>
</dbReference>
<dbReference type="AlphaFoldDB" id="A0A1H3VZ31"/>
<proteinExistence type="predicted"/>
<organism evidence="1 2">
    <name type="scientific">Psychroflexus halocasei</name>
    <dbReference type="NCBI Taxonomy" id="908615"/>
    <lineage>
        <taxon>Bacteria</taxon>
        <taxon>Pseudomonadati</taxon>
        <taxon>Bacteroidota</taxon>
        <taxon>Flavobacteriia</taxon>
        <taxon>Flavobacteriales</taxon>
        <taxon>Flavobacteriaceae</taxon>
        <taxon>Psychroflexus</taxon>
    </lineage>
</organism>
<dbReference type="RefSeq" id="WP_093238563.1">
    <property type="nucleotide sequence ID" value="NZ_FNQF01000001.1"/>
</dbReference>
<dbReference type="STRING" id="908615.SAMN05421540_101350"/>